<evidence type="ECO:0000313" key="2">
    <source>
        <dbReference type="Proteomes" id="UP000005384"/>
    </source>
</evidence>
<gene>
    <name evidence="1" type="ORF">HMPREF9473_04705</name>
</gene>
<dbReference type="HOGENOM" id="CLU_117538_0_0_9"/>
<dbReference type="EMBL" id="ADLN01000120">
    <property type="protein sequence ID" value="EHI57596.1"/>
    <property type="molecule type" value="Genomic_DNA"/>
</dbReference>
<dbReference type="InterPro" id="IPR016024">
    <property type="entry name" value="ARM-type_fold"/>
</dbReference>
<dbReference type="OrthoDB" id="1951221at2"/>
<sequence length="156" mass="17724">MEINELEARIQMLKDKNNTVAFKALQELEQISDETGALYGYTGEFADMIGSENYGVRVRGFRLFCRQAKWDKDNVIDENIDAALRILKDDKPTAVRQALAALADVVRFKPDLRETVRSAVSNINYLRYKDTMHSLIAKDIQELLLMIQALELGNGV</sequence>
<dbReference type="AlphaFoldDB" id="G5IMH7"/>
<keyword evidence="2" id="KW-1185">Reference proteome</keyword>
<dbReference type="InterPro" id="IPR011989">
    <property type="entry name" value="ARM-like"/>
</dbReference>
<dbReference type="Gene3D" id="1.25.10.10">
    <property type="entry name" value="Leucine-rich Repeat Variant"/>
    <property type="match status" value="1"/>
</dbReference>
<accession>G5IMH7</accession>
<dbReference type="Proteomes" id="UP000005384">
    <property type="component" value="Unassembled WGS sequence"/>
</dbReference>
<comment type="caution">
    <text evidence="1">The sequence shown here is derived from an EMBL/GenBank/DDBJ whole genome shotgun (WGS) entry which is preliminary data.</text>
</comment>
<reference evidence="1 2" key="1">
    <citation type="submission" date="2011-08" db="EMBL/GenBank/DDBJ databases">
        <title>The Genome Sequence of Clostridium hathewayi WAL-18680.</title>
        <authorList>
            <consortium name="The Broad Institute Genome Sequencing Platform"/>
            <person name="Earl A."/>
            <person name="Ward D."/>
            <person name="Feldgarden M."/>
            <person name="Gevers D."/>
            <person name="Finegold S.M."/>
            <person name="Summanen P.H."/>
            <person name="Molitoris D.R."/>
            <person name="Song M."/>
            <person name="Daigneault M."/>
            <person name="Allen-Vercoe E."/>
            <person name="Young S.K."/>
            <person name="Zeng Q."/>
            <person name="Gargeya S."/>
            <person name="Fitzgerald M."/>
            <person name="Haas B."/>
            <person name="Abouelleil A."/>
            <person name="Alvarado L."/>
            <person name="Arachchi H.M."/>
            <person name="Berlin A."/>
            <person name="Brown A."/>
            <person name="Chapman S.B."/>
            <person name="Chen Z."/>
            <person name="Dunbar C."/>
            <person name="Freedman E."/>
            <person name="Gearin G."/>
            <person name="Gellesch M."/>
            <person name="Goldberg J."/>
            <person name="Griggs A."/>
            <person name="Gujja S."/>
            <person name="Heiman D."/>
            <person name="Howarth C."/>
            <person name="Larson L."/>
            <person name="Lui A."/>
            <person name="MacDonald P.J.P."/>
            <person name="Montmayeur A."/>
            <person name="Murphy C."/>
            <person name="Neiman D."/>
            <person name="Pearson M."/>
            <person name="Priest M."/>
            <person name="Roberts A."/>
            <person name="Saif S."/>
            <person name="Shea T."/>
            <person name="Shenoy N."/>
            <person name="Sisk P."/>
            <person name="Stolte C."/>
            <person name="Sykes S."/>
            <person name="Wortman J."/>
            <person name="Nusbaum C."/>
            <person name="Birren B."/>
        </authorList>
    </citation>
    <scope>NUCLEOTIDE SEQUENCE [LARGE SCALE GENOMIC DNA]</scope>
    <source>
        <strain evidence="1 2">WAL-18680</strain>
    </source>
</reference>
<protein>
    <recommendedName>
        <fullName evidence="3">SufBD protein</fullName>
    </recommendedName>
</protein>
<proteinExistence type="predicted"/>
<name>G5IMH7_9FIRM</name>
<evidence type="ECO:0000313" key="1">
    <source>
        <dbReference type="EMBL" id="EHI57596.1"/>
    </source>
</evidence>
<dbReference type="SUPFAM" id="SSF48371">
    <property type="entry name" value="ARM repeat"/>
    <property type="match status" value="1"/>
</dbReference>
<evidence type="ECO:0008006" key="3">
    <source>
        <dbReference type="Google" id="ProtNLM"/>
    </source>
</evidence>
<dbReference type="PATRIC" id="fig|742737.3.peg.4693"/>
<dbReference type="RefSeq" id="WP_006782693.1">
    <property type="nucleotide sequence ID" value="NZ_CP040506.1"/>
</dbReference>
<organism evidence="1 2">
    <name type="scientific">Hungatella hathewayi WAL-18680</name>
    <dbReference type="NCBI Taxonomy" id="742737"/>
    <lineage>
        <taxon>Bacteria</taxon>
        <taxon>Bacillati</taxon>
        <taxon>Bacillota</taxon>
        <taxon>Clostridia</taxon>
        <taxon>Lachnospirales</taxon>
        <taxon>Lachnospiraceae</taxon>
        <taxon>Hungatella</taxon>
    </lineage>
</organism>